<keyword evidence="4" id="KW-1185">Reference proteome</keyword>
<sequence length="137" mass="16070">MRRNRFLLVVYFCFMTTLCFGNEVVSDTLKNPKDHPNDIIFISVVDKWPEYIGGQKEMYKFISENVNQAVATKKGMVNLRFVIEKDGSIGDVEILRSLCPTCDEEAKRVIKLMPKWKPGQVNYRHVRCYYHMPIVFK</sequence>
<reference evidence="3 4" key="1">
    <citation type="submission" date="2018-11" db="EMBL/GenBank/DDBJ databases">
        <title>Novel bacteria species description.</title>
        <authorList>
            <person name="Han J.-H."/>
        </authorList>
    </citation>
    <scope>NUCLEOTIDE SEQUENCE [LARGE SCALE GENOMIC DNA]</scope>
    <source>
        <strain evidence="3 4">KCTC23259</strain>
    </source>
</reference>
<dbReference type="Pfam" id="PF03544">
    <property type="entry name" value="TonB_C"/>
    <property type="match status" value="1"/>
</dbReference>
<dbReference type="GO" id="GO:0098797">
    <property type="term" value="C:plasma membrane protein complex"/>
    <property type="evidence" value="ECO:0007669"/>
    <property type="project" value="TreeGrafter"/>
</dbReference>
<dbReference type="SUPFAM" id="SSF74653">
    <property type="entry name" value="TolA/TonB C-terminal domain"/>
    <property type="match status" value="1"/>
</dbReference>
<proteinExistence type="predicted"/>
<evidence type="ECO:0000313" key="3">
    <source>
        <dbReference type="EMBL" id="MCP9762236.1"/>
    </source>
</evidence>
<dbReference type="EMBL" id="RJUF01000007">
    <property type="protein sequence ID" value="MCP9762236.1"/>
    <property type="molecule type" value="Genomic_DNA"/>
</dbReference>
<feature type="chain" id="PRO_5041910253" description="TonB C-terminal domain-containing protein" evidence="1">
    <location>
        <begin position="22"/>
        <end position="137"/>
    </location>
</feature>
<dbReference type="InterPro" id="IPR051045">
    <property type="entry name" value="TonB-dependent_transducer"/>
</dbReference>
<keyword evidence="1" id="KW-0732">Signal</keyword>
<dbReference type="Gene3D" id="3.30.1150.10">
    <property type="match status" value="1"/>
</dbReference>
<dbReference type="InterPro" id="IPR037682">
    <property type="entry name" value="TonB_C"/>
</dbReference>
<dbReference type="PANTHER" id="PTHR33446">
    <property type="entry name" value="PROTEIN TONB-RELATED"/>
    <property type="match status" value="1"/>
</dbReference>
<dbReference type="Proteomes" id="UP001204144">
    <property type="component" value="Unassembled WGS sequence"/>
</dbReference>
<name>A0AAE3H1B3_9BACT</name>
<evidence type="ECO:0000256" key="1">
    <source>
        <dbReference type="SAM" id="SignalP"/>
    </source>
</evidence>
<dbReference type="GO" id="GO:0055085">
    <property type="term" value="P:transmembrane transport"/>
    <property type="evidence" value="ECO:0007669"/>
    <property type="project" value="InterPro"/>
</dbReference>
<comment type="caution">
    <text evidence="3">The sequence shown here is derived from an EMBL/GenBank/DDBJ whole genome shotgun (WGS) entry which is preliminary data.</text>
</comment>
<gene>
    <name evidence="3" type="ORF">EGI31_04660</name>
</gene>
<feature type="domain" description="TonB C-terminal" evidence="2">
    <location>
        <begin position="73"/>
        <end position="137"/>
    </location>
</feature>
<organism evidence="3 4">
    <name type="scientific">Lacihabitans soyangensis</name>
    <dbReference type="NCBI Taxonomy" id="869394"/>
    <lineage>
        <taxon>Bacteria</taxon>
        <taxon>Pseudomonadati</taxon>
        <taxon>Bacteroidota</taxon>
        <taxon>Cytophagia</taxon>
        <taxon>Cytophagales</taxon>
        <taxon>Leadbetterellaceae</taxon>
        <taxon>Lacihabitans</taxon>
    </lineage>
</organism>
<dbReference type="GO" id="GO:0031992">
    <property type="term" value="F:energy transducer activity"/>
    <property type="evidence" value="ECO:0007669"/>
    <property type="project" value="TreeGrafter"/>
</dbReference>
<dbReference type="PANTHER" id="PTHR33446:SF2">
    <property type="entry name" value="PROTEIN TONB"/>
    <property type="match status" value="1"/>
</dbReference>
<evidence type="ECO:0000259" key="2">
    <source>
        <dbReference type="Pfam" id="PF03544"/>
    </source>
</evidence>
<accession>A0AAE3H1B3</accession>
<evidence type="ECO:0000313" key="4">
    <source>
        <dbReference type="Proteomes" id="UP001204144"/>
    </source>
</evidence>
<protein>
    <recommendedName>
        <fullName evidence="2">TonB C-terminal domain-containing protein</fullName>
    </recommendedName>
</protein>
<dbReference type="AlphaFoldDB" id="A0AAE3H1B3"/>
<feature type="signal peptide" evidence="1">
    <location>
        <begin position="1"/>
        <end position="21"/>
    </location>
</feature>